<protein>
    <recommendedName>
        <fullName evidence="5">Hydrogenase maturation factor HypA</fullName>
    </recommendedName>
</protein>
<dbReference type="InterPro" id="IPR000688">
    <property type="entry name" value="HypA/HybF"/>
</dbReference>
<dbReference type="AlphaFoldDB" id="A0A918Y3B0"/>
<dbReference type="GO" id="GO:0008270">
    <property type="term" value="F:zinc ion binding"/>
    <property type="evidence" value="ECO:0007669"/>
    <property type="project" value="UniProtKB-UniRule"/>
</dbReference>
<dbReference type="PANTHER" id="PTHR34535">
    <property type="entry name" value="HYDROGENASE MATURATION FACTOR HYPA"/>
    <property type="match status" value="1"/>
</dbReference>
<evidence type="ECO:0000256" key="3">
    <source>
        <dbReference type="ARBA" id="ARBA00022723"/>
    </source>
</evidence>
<comment type="caution">
    <text evidence="6">The sequence shown here is derived from an EMBL/GenBank/DDBJ whole genome shotgun (WGS) entry which is preliminary data.</text>
</comment>
<dbReference type="Proteomes" id="UP000608955">
    <property type="component" value="Unassembled WGS sequence"/>
</dbReference>
<feature type="binding site" evidence="5">
    <location>
        <position position="76"/>
    </location>
    <ligand>
        <name>Zn(2+)</name>
        <dbReference type="ChEBI" id="CHEBI:29105"/>
    </ligand>
</feature>
<evidence type="ECO:0000256" key="1">
    <source>
        <dbReference type="ARBA" id="ARBA00010748"/>
    </source>
</evidence>
<feature type="binding site" evidence="5">
    <location>
        <position position="93"/>
    </location>
    <ligand>
        <name>Zn(2+)</name>
        <dbReference type="ChEBI" id="CHEBI:29105"/>
    </ligand>
</feature>
<feature type="binding site" evidence="5">
    <location>
        <position position="2"/>
    </location>
    <ligand>
        <name>Ni(2+)</name>
        <dbReference type="ChEBI" id="CHEBI:49786"/>
    </ligand>
</feature>
<dbReference type="GO" id="GO:0051604">
    <property type="term" value="P:protein maturation"/>
    <property type="evidence" value="ECO:0007669"/>
    <property type="project" value="InterPro"/>
</dbReference>
<evidence type="ECO:0000256" key="4">
    <source>
        <dbReference type="ARBA" id="ARBA00022833"/>
    </source>
</evidence>
<dbReference type="PIRSF" id="PIRSF004761">
    <property type="entry name" value="Hydrgn_mat_HypA"/>
    <property type="match status" value="1"/>
</dbReference>
<dbReference type="EMBL" id="BMVF01000005">
    <property type="protein sequence ID" value="GHD88567.1"/>
    <property type="molecule type" value="Genomic_DNA"/>
</dbReference>
<comment type="function">
    <text evidence="5">Involved in the maturation of [NiFe] hydrogenases. Required for nickel insertion into the metal center of the hydrogenase.</text>
</comment>
<dbReference type="InterPro" id="IPR020538">
    <property type="entry name" value="Hydgase_Ni_incorp_HypA/HybF_CS"/>
</dbReference>
<proteinExistence type="inferred from homology"/>
<evidence type="ECO:0000313" key="6">
    <source>
        <dbReference type="EMBL" id="GHD88567.1"/>
    </source>
</evidence>
<reference evidence="6" key="1">
    <citation type="journal article" date="2014" name="Int. J. Syst. Evol. Microbiol.">
        <title>Complete genome sequence of Corynebacterium casei LMG S-19264T (=DSM 44701T), isolated from a smear-ripened cheese.</title>
        <authorList>
            <consortium name="US DOE Joint Genome Institute (JGI-PGF)"/>
            <person name="Walter F."/>
            <person name="Albersmeier A."/>
            <person name="Kalinowski J."/>
            <person name="Ruckert C."/>
        </authorList>
    </citation>
    <scope>NUCLEOTIDE SEQUENCE</scope>
    <source>
        <strain evidence="6">JCM 4654</strain>
    </source>
</reference>
<gene>
    <name evidence="5 6" type="primary">hypA</name>
    <name evidence="6" type="ORF">GCM10010508_25230</name>
</gene>
<dbReference type="NCBIfam" id="TIGR00100">
    <property type="entry name" value="hypA"/>
    <property type="match status" value="1"/>
</dbReference>
<dbReference type="Pfam" id="PF01155">
    <property type="entry name" value="HypA"/>
    <property type="match status" value="1"/>
</dbReference>
<evidence type="ECO:0000256" key="5">
    <source>
        <dbReference type="HAMAP-Rule" id="MF_00213"/>
    </source>
</evidence>
<organism evidence="6 7">
    <name type="scientific">Streptomyces naganishii JCM 4654</name>
    <dbReference type="NCBI Taxonomy" id="1306179"/>
    <lineage>
        <taxon>Bacteria</taxon>
        <taxon>Bacillati</taxon>
        <taxon>Actinomycetota</taxon>
        <taxon>Actinomycetes</taxon>
        <taxon>Kitasatosporales</taxon>
        <taxon>Streptomycetaceae</taxon>
        <taxon>Streptomyces</taxon>
    </lineage>
</organism>
<name>A0A918Y3B0_9ACTN</name>
<reference evidence="6" key="2">
    <citation type="submission" date="2020-09" db="EMBL/GenBank/DDBJ databases">
        <authorList>
            <person name="Sun Q."/>
            <person name="Ohkuma M."/>
        </authorList>
    </citation>
    <scope>NUCLEOTIDE SEQUENCE</scope>
    <source>
        <strain evidence="6">JCM 4654</strain>
    </source>
</reference>
<keyword evidence="4 5" id="KW-0862">Zinc</keyword>
<comment type="similarity">
    <text evidence="1 5">Belongs to the HypA/HybF family.</text>
</comment>
<keyword evidence="2 5" id="KW-0533">Nickel</keyword>
<keyword evidence="3 5" id="KW-0479">Metal-binding</keyword>
<feature type="binding site" evidence="5">
    <location>
        <position position="73"/>
    </location>
    <ligand>
        <name>Zn(2+)</name>
        <dbReference type="ChEBI" id="CHEBI:29105"/>
    </ligand>
</feature>
<keyword evidence="7" id="KW-1185">Reference proteome</keyword>
<dbReference type="HAMAP" id="MF_00213">
    <property type="entry name" value="HypA_HybF"/>
    <property type="match status" value="1"/>
</dbReference>
<accession>A0A918Y3B0</accession>
<dbReference type="RefSeq" id="WP_190177838.1">
    <property type="nucleotide sequence ID" value="NZ_BMVF01000005.1"/>
</dbReference>
<dbReference type="PROSITE" id="PS01249">
    <property type="entry name" value="HYPA"/>
    <property type="match status" value="1"/>
</dbReference>
<dbReference type="PANTHER" id="PTHR34535:SF3">
    <property type="entry name" value="HYDROGENASE MATURATION FACTOR HYPA"/>
    <property type="match status" value="1"/>
</dbReference>
<sequence length="119" mass="12629">MHELSIAEAIVEHADNLARADGTRAVSAVRVRVGELSGVVPDALDFAFEVAREGTALAGARLVVEQVTALAYCGPCGEEFAVGMPPFFWCPRCDRPSQELRCGRELEITGIDAAADAPT</sequence>
<feature type="binding site" evidence="5">
    <location>
        <position position="90"/>
    </location>
    <ligand>
        <name>Zn(2+)</name>
        <dbReference type="ChEBI" id="CHEBI:29105"/>
    </ligand>
</feature>
<dbReference type="Gene3D" id="3.30.2320.80">
    <property type="match status" value="1"/>
</dbReference>
<evidence type="ECO:0000256" key="2">
    <source>
        <dbReference type="ARBA" id="ARBA00022596"/>
    </source>
</evidence>
<evidence type="ECO:0000313" key="7">
    <source>
        <dbReference type="Proteomes" id="UP000608955"/>
    </source>
</evidence>
<dbReference type="GO" id="GO:0016151">
    <property type="term" value="F:nickel cation binding"/>
    <property type="evidence" value="ECO:0007669"/>
    <property type="project" value="UniProtKB-UniRule"/>
</dbReference>